<feature type="region of interest" description="Disordered" evidence="1">
    <location>
        <begin position="32"/>
        <end position="128"/>
    </location>
</feature>
<evidence type="ECO:0000313" key="3">
    <source>
        <dbReference type="Proteomes" id="UP000598146"/>
    </source>
</evidence>
<reference evidence="2" key="1">
    <citation type="submission" date="2020-11" db="EMBL/GenBank/DDBJ databases">
        <title>Isolation and identification of active actinomycetes.</title>
        <authorList>
            <person name="Sun X."/>
        </authorList>
    </citation>
    <scope>NUCLEOTIDE SEQUENCE</scope>
    <source>
        <strain evidence="2">NEAU-A11</strain>
    </source>
</reference>
<feature type="compositionally biased region" description="Polar residues" evidence="1">
    <location>
        <begin position="65"/>
        <end position="74"/>
    </location>
</feature>
<name>A0A931CKE2_9ACTN</name>
<accession>A0A931CKE2</accession>
<sequence length="355" mass="37193">MIARRYVVVPAIVVLTLAADIAVRLLDSGAPGQSVPPAVAGPPPSAPEKATPVSPPFSTPPGWSPSFSATSGISPSPRVHAGVTSASGARPGVSLPGVPQPTTPPPDGRTPEEEPPGGKAPDGRPQTASLDDLLERDDQVPEGVAEQLDFFSGGGTDCQTVSLQPPLDVDVSSNRTVPGIPYICLLSTLDDDLRVTLATPSGSVLTVTRPWAGGSDEIPLPLAPGSPPGRYRVSVQQGKNPEKATTEFVVEPAREPTVQIFPRVGFPGSTVQVYLGGFPAGRADLHLYAFEDPTERPIYKTTHTVTVDAAGTAYLILQTSTFTRPTYYALVSDLYFADRPDGVSAPEAYAGLWLR</sequence>
<gene>
    <name evidence="2" type="ORF">I4J89_42025</name>
</gene>
<dbReference type="Proteomes" id="UP000598146">
    <property type="component" value="Unassembled WGS sequence"/>
</dbReference>
<evidence type="ECO:0000256" key="1">
    <source>
        <dbReference type="SAM" id="MobiDB-lite"/>
    </source>
</evidence>
<protein>
    <submittedName>
        <fullName evidence="2">Uncharacterized protein</fullName>
    </submittedName>
</protein>
<evidence type="ECO:0000313" key="2">
    <source>
        <dbReference type="EMBL" id="MBG0568031.1"/>
    </source>
</evidence>
<dbReference type="EMBL" id="JADQTO010000033">
    <property type="protein sequence ID" value="MBG0568031.1"/>
    <property type="molecule type" value="Genomic_DNA"/>
</dbReference>
<dbReference type="RefSeq" id="WP_196419805.1">
    <property type="nucleotide sequence ID" value="NZ_JADQTO010000033.1"/>
</dbReference>
<keyword evidence="3" id="KW-1185">Reference proteome</keyword>
<organism evidence="2 3">
    <name type="scientific">Actinoplanes aureus</name>
    <dbReference type="NCBI Taxonomy" id="2792083"/>
    <lineage>
        <taxon>Bacteria</taxon>
        <taxon>Bacillati</taxon>
        <taxon>Actinomycetota</taxon>
        <taxon>Actinomycetes</taxon>
        <taxon>Micromonosporales</taxon>
        <taxon>Micromonosporaceae</taxon>
        <taxon>Actinoplanes</taxon>
    </lineage>
</organism>
<feature type="compositionally biased region" description="Pro residues" evidence="1">
    <location>
        <begin position="98"/>
        <end position="108"/>
    </location>
</feature>
<comment type="caution">
    <text evidence="2">The sequence shown here is derived from an EMBL/GenBank/DDBJ whole genome shotgun (WGS) entry which is preliminary data.</text>
</comment>
<proteinExistence type="predicted"/>
<dbReference type="AlphaFoldDB" id="A0A931CKE2"/>
<feature type="compositionally biased region" description="Pro residues" evidence="1">
    <location>
        <begin position="53"/>
        <end position="63"/>
    </location>
</feature>